<dbReference type="SUPFAM" id="SSF69189">
    <property type="entry name" value="Penicillin-binding protein associated domain"/>
    <property type="match status" value="1"/>
</dbReference>
<dbReference type="PRINTS" id="PR00725">
    <property type="entry name" value="DADACBPTASE1"/>
</dbReference>
<dbReference type="EC" id="3.4.16.4" evidence="4"/>
<dbReference type="SMART" id="SM00936">
    <property type="entry name" value="PBP5_C"/>
    <property type="match status" value="1"/>
</dbReference>
<evidence type="ECO:0000256" key="12">
    <source>
        <dbReference type="ARBA" id="ARBA00034000"/>
    </source>
</evidence>
<organism evidence="16 17">
    <name type="scientific">Kordiimonas pumila</name>
    <dbReference type="NCBI Taxonomy" id="2161677"/>
    <lineage>
        <taxon>Bacteria</taxon>
        <taxon>Pseudomonadati</taxon>
        <taxon>Pseudomonadota</taxon>
        <taxon>Alphaproteobacteria</taxon>
        <taxon>Kordiimonadales</taxon>
        <taxon>Kordiimonadaceae</taxon>
        <taxon>Kordiimonas</taxon>
    </lineage>
</organism>
<evidence type="ECO:0000256" key="11">
    <source>
        <dbReference type="ARBA" id="ARBA00023316"/>
    </source>
</evidence>
<dbReference type="InterPro" id="IPR001967">
    <property type="entry name" value="Peptidase_S11_N"/>
</dbReference>
<dbReference type="InterPro" id="IPR037167">
    <property type="entry name" value="Peptidase_S11_C_sf"/>
</dbReference>
<protein>
    <recommendedName>
        <fullName evidence="4">serine-type D-Ala-D-Ala carboxypeptidase</fullName>
        <ecNumber evidence="4">3.4.16.4</ecNumber>
    </recommendedName>
</protein>
<dbReference type="Gene3D" id="3.40.710.10">
    <property type="entry name" value="DD-peptidase/beta-lactamase superfamily"/>
    <property type="match status" value="1"/>
</dbReference>
<comment type="caution">
    <text evidence="16">The sequence shown here is derived from an EMBL/GenBank/DDBJ whole genome shotgun (WGS) entry which is preliminary data.</text>
</comment>
<dbReference type="Proteomes" id="UP001595444">
    <property type="component" value="Unassembled WGS sequence"/>
</dbReference>
<evidence type="ECO:0000256" key="10">
    <source>
        <dbReference type="ARBA" id="ARBA00022984"/>
    </source>
</evidence>
<keyword evidence="11" id="KW-0961">Cell wall biogenesis/degradation</keyword>
<evidence type="ECO:0000256" key="14">
    <source>
        <dbReference type="SAM" id="SignalP"/>
    </source>
</evidence>
<keyword evidence="6" id="KW-0645">Protease</keyword>
<comment type="function">
    <text evidence="1">Removes C-terminal D-alanyl residues from sugar-peptide cell wall precursors.</text>
</comment>
<dbReference type="RefSeq" id="WP_194212144.1">
    <property type="nucleotide sequence ID" value="NZ_CP061205.1"/>
</dbReference>
<dbReference type="InterPro" id="IPR015956">
    <property type="entry name" value="Peniciliin-bd_prot_C_sf"/>
</dbReference>
<keyword evidence="5 16" id="KW-0121">Carboxypeptidase</keyword>
<dbReference type="SUPFAM" id="SSF56601">
    <property type="entry name" value="beta-lactamase/transpeptidase-like"/>
    <property type="match status" value="1"/>
</dbReference>
<keyword evidence="8 16" id="KW-0378">Hydrolase</keyword>
<dbReference type="GO" id="GO:0004180">
    <property type="term" value="F:carboxypeptidase activity"/>
    <property type="evidence" value="ECO:0007669"/>
    <property type="project" value="UniProtKB-KW"/>
</dbReference>
<evidence type="ECO:0000313" key="16">
    <source>
        <dbReference type="EMBL" id="MFC3051035.1"/>
    </source>
</evidence>
<evidence type="ECO:0000259" key="15">
    <source>
        <dbReference type="SMART" id="SM00936"/>
    </source>
</evidence>
<reference evidence="17" key="1">
    <citation type="journal article" date="2019" name="Int. J. Syst. Evol. Microbiol.">
        <title>The Global Catalogue of Microorganisms (GCM) 10K type strain sequencing project: providing services to taxonomists for standard genome sequencing and annotation.</title>
        <authorList>
            <consortium name="The Broad Institute Genomics Platform"/>
            <consortium name="The Broad Institute Genome Sequencing Center for Infectious Disease"/>
            <person name="Wu L."/>
            <person name="Ma J."/>
        </authorList>
    </citation>
    <scope>NUCLEOTIDE SEQUENCE [LARGE SCALE GENOMIC DNA]</scope>
    <source>
        <strain evidence="17">KCTC 62164</strain>
    </source>
</reference>
<sequence>MFKKLYGHIITITCLSVGLALPVLAQGMETPAREAILLDASTNSVLFEKNADTPFPPASMSKLMTIYLAFDAIKQGTLRLSDEVIVSDDAWRNWNNRGSTMFLRAGDTVTVKDLLQGIIVLSGNDACVVLAEHMAGSHSTFVEWLNAKAHEIGMTNSHFENANGWPADGHEMSAHDLAILAQKLSTEFPDLYPIFAEREYVYKDFHSNKYNRNPLLGRFPGADGLKTGHTEESGYGLVASAERDGRRLVLVVGGLSSTSERMRESERLMQYGFRNFSHYPLFRTGETIDYAEVWLGNSATVPLVIGEDVAITMSRMQRAQMKVRIEYANPVPAPLTKGQQVGELVIEMPDRAEIRKPLLAGETIEEVGGFGKIGAALEYMLFGSAGSAKEQK</sequence>
<comment type="similarity">
    <text evidence="3 13">Belongs to the peptidase S11 family.</text>
</comment>
<accession>A0ABV7D292</accession>
<evidence type="ECO:0000256" key="6">
    <source>
        <dbReference type="ARBA" id="ARBA00022670"/>
    </source>
</evidence>
<dbReference type="Pfam" id="PF00768">
    <property type="entry name" value="Peptidase_S11"/>
    <property type="match status" value="1"/>
</dbReference>
<evidence type="ECO:0000256" key="5">
    <source>
        <dbReference type="ARBA" id="ARBA00022645"/>
    </source>
</evidence>
<dbReference type="InterPro" id="IPR012338">
    <property type="entry name" value="Beta-lactam/transpept-like"/>
</dbReference>
<evidence type="ECO:0000256" key="8">
    <source>
        <dbReference type="ARBA" id="ARBA00022801"/>
    </source>
</evidence>
<gene>
    <name evidence="16" type="ORF">ACFOKA_03855</name>
</gene>
<dbReference type="EMBL" id="JBHRSL010000002">
    <property type="protein sequence ID" value="MFC3051035.1"/>
    <property type="molecule type" value="Genomic_DNA"/>
</dbReference>
<feature type="domain" description="Peptidase S11 D-Ala-D-Ala carboxypeptidase A C-terminal" evidence="15">
    <location>
        <begin position="276"/>
        <end position="366"/>
    </location>
</feature>
<evidence type="ECO:0000313" key="17">
    <source>
        <dbReference type="Proteomes" id="UP001595444"/>
    </source>
</evidence>
<keyword evidence="9" id="KW-0133">Cell shape</keyword>
<evidence type="ECO:0000256" key="9">
    <source>
        <dbReference type="ARBA" id="ARBA00022960"/>
    </source>
</evidence>
<comment type="catalytic activity">
    <reaction evidence="12">
        <text>Preferential cleavage: (Ac)2-L-Lys-D-Ala-|-D-Ala. Also transpeptidation of peptidyl-alanyl moieties that are N-acyl substituents of D-alanine.</text>
        <dbReference type="EC" id="3.4.16.4"/>
    </reaction>
</comment>
<comment type="pathway">
    <text evidence="2">Cell wall biogenesis; peptidoglycan biosynthesis.</text>
</comment>
<keyword evidence="10" id="KW-0573">Peptidoglycan synthesis</keyword>
<feature type="chain" id="PRO_5045061716" description="serine-type D-Ala-D-Ala carboxypeptidase" evidence="14">
    <location>
        <begin position="26"/>
        <end position="392"/>
    </location>
</feature>
<keyword evidence="7 14" id="KW-0732">Signal</keyword>
<keyword evidence="17" id="KW-1185">Reference proteome</keyword>
<dbReference type="InterPro" id="IPR012907">
    <property type="entry name" value="Peptidase_S11_C"/>
</dbReference>
<evidence type="ECO:0000256" key="7">
    <source>
        <dbReference type="ARBA" id="ARBA00022729"/>
    </source>
</evidence>
<proteinExistence type="inferred from homology"/>
<dbReference type="Pfam" id="PF07943">
    <property type="entry name" value="PBP5_C"/>
    <property type="match status" value="1"/>
</dbReference>
<dbReference type="Gene3D" id="2.60.410.10">
    <property type="entry name" value="D-Ala-D-Ala carboxypeptidase, C-terminal domain"/>
    <property type="match status" value="1"/>
</dbReference>
<feature type="signal peptide" evidence="14">
    <location>
        <begin position="1"/>
        <end position="25"/>
    </location>
</feature>
<evidence type="ECO:0000256" key="2">
    <source>
        <dbReference type="ARBA" id="ARBA00004752"/>
    </source>
</evidence>
<dbReference type="PANTHER" id="PTHR21581">
    <property type="entry name" value="D-ALANYL-D-ALANINE CARBOXYPEPTIDASE"/>
    <property type="match status" value="1"/>
</dbReference>
<evidence type="ECO:0000256" key="3">
    <source>
        <dbReference type="ARBA" id="ARBA00007164"/>
    </source>
</evidence>
<evidence type="ECO:0000256" key="1">
    <source>
        <dbReference type="ARBA" id="ARBA00003217"/>
    </source>
</evidence>
<evidence type="ECO:0000256" key="4">
    <source>
        <dbReference type="ARBA" id="ARBA00012448"/>
    </source>
</evidence>
<name>A0ABV7D292_9PROT</name>
<dbReference type="PANTHER" id="PTHR21581:SF6">
    <property type="entry name" value="TRAFFICKING PROTEIN PARTICLE COMPLEX SUBUNIT 12"/>
    <property type="match status" value="1"/>
</dbReference>
<evidence type="ECO:0000256" key="13">
    <source>
        <dbReference type="RuleBase" id="RU004016"/>
    </source>
</evidence>
<dbReference type="InterPro" id="IPR018044">
    <property type="entry name" value="Peptidase_S11"/>
</dbReference>